<proteinExistence type="predicted"/>
<dbReference type="InterPro" id="IPR012551">
    <property type="entry name" value="DUF1707_SHOCT-like"/>
</dbReference>
<evidence type="ECO:0000256" key="5">
    <source>
        <dbReference type="SAM" id="Phobius"/>
    </source>
</evidence>
<dbReference type="EMBL" id="BMNT01000027">
    <property type="protein sequence ID" value="GGL00150.1"/>
    <property type="molecule type" value="Genomic_DNA"/>
</dbReference>
<keyword evidence="4 5" id="KW-0472">Membrane</keyword>
<dbReference type="Pfam" id="PF08044">
    <property type="entry name" value="DUF1707"/>
    <property type="match status" value="1"/>
</dbReference>
<feature type="transmembrane region" description="Helical" evidence="5">
    <location>
        <begin position="134"/>
        <end position="155"/>
    </location>
</feature>
<dbReference type="AlphaFoldDB" id="A0A917RBF2"/>
<evidence type="ECO:0000259" key="6">
    <source>
        <dbReference type="Pfam" id="PF08044"/>
    </source>
</evidence>
<keyword evidence="2 5" id="KW-0812">Transmembrane</keyword>
<feature type="domain" description="DUF1707" evidence="6">
    <location>
        <begin position="2"/>
        <end position="42"/>
    </location>
</feature>
<reference evidence="7" key="1">
    <citation type="journal article" date="2014" name="Int. J. Syst. Evol. Microbiol.">
        <title>Complete genome sequence of Corynebacterium casei LMG S-19264T (=DSM 44701T), isolated from a smear-ripened cheese.</title>
        <authorList>
            <consortium name="US DOE Joint Genome Institute (JGI-PGF)"/>
            <person name="Walter F."/>
            <person name="Albersmeier A."/>
            <person name="Kalinowski J."/>
            <person name="Ruckert C."/>
        </authorList>
    </citation>
    <scope>NUCLEOTIDE SEQUENCE</scope>
    <source>
        <strain evidence="7">JCM 13064</strain>
    </source>
</reference>
<keyword evidence="3 5" id="KW-1133">Transmembrane helix</keyword>
<protein>
    <recommendedName>
        <fullName evidence="6">DUF1707 domain-containing protein</fullName>
    </recommendedName>
</protein>
<dbReference type="Pfam" id="PF09685">
    <property type="entry name" value="MamF_MmsF"/>
    <property type="match status" value="1"/>
</dbReference>
<sequence>MVEHVTSAYAEGRLDKDEFDERLHRAMTARTHADLIPIMRDLYPSWGATSAPAPRPRVAAGHRPTGLTGNDRLGAAAAHVLPILGLSVIGPLIMLLAGGRTSPYIRSHAVESLNFHLTVLAATIVLPFTVVGVILIPVIWIAAFVLGVVGMVTALNDSDFRYPLTLRLIK</sequence>
<name>A0A917RBF2_9ACTN</name>
<feature type="transmembrane region" description="Helical" evidence="5">
    <location>
        <begin position="76"/>
        <end position="97"/>
    </location>
</feature>
<evidence type="ECO:0000256" key="3">
    <source>
        <dbReference type="ARBA" id="ARBA00022989"/>
    </source>
</evidence>
<comment type="caution">
    <text evidence="7">The sequence shown here is derived from an EMBL/GenBank/DDBJ whole genome shotgun (WGS) entry which is preliminary data.</text>
</comment>
<keyword evidence="8" id="KW-1185">Reference proteome</keyword>
<feature type="transmembrane region" description="Helical" evidence="5">
    <location>
        <begin position="109"/>
        <end position="128"/>
    </location>
</feature>
<dbReference type="InterPro" id="IPR019109">
    <property type="entry name" value="MamF_MmsF"/>
</dbReference>
<reference evidence="7" key="2">
    <citation type="submission" date="2020-09" db="EMBL/GenBank/DDBJ databases">
        <authorList>
            <person name="Sun Q."/>
            <person name="Ohkuma M."/>
        </authorList>
    </citation>
    <scope>NUCLEOTIDE SEQUENCE</scope>
    <source>
        <strain evidence="7">JCM 13064</strain>
    </source>
</reference>
<evidence type="ECO:0000256" key="2">
    <source>
        <dbReference type="ARBA" id="ARBA00022692"/>
    </source>
</evidence>
<evidence type="ECO:0000256" key="1">
    <source>
        <dbReference type="ARBA" id="ARBA00004141"/>
    </source>
</evidence>
<accession>A0A917RBF2</accession>
<dbReference type="Proteomes" id="UP000645217">
    <property type="component" value="Unassembled WGS sequence"/>
</dbReference>
<gene>
    <name evidence="7" type="ORF">GCM10007964_47850</name>
</gene>
<evidence type="ECO:0000313" key="8">
    <source>
        <dbReference type="Proteomes" id="UP000645217"/>
    </source>
</evidence>
<comment type="subcellular location">
    <subcellularLocation>
        <location evidence="1">Membrane</location>
        <topology evidence="1">Multi-pass membrane protein</topology>
    </subcellularLocation>
</comment>
<organism evidence="7 8">
    <name type="scientific">Sphaerisporangium melleum</name>
    <dbReference type="NCBI Taxonomy" id="321316"/>
    <lineage>
        <taxon>Bacteria</taxon>
        <taxon>Bacillati</taxon>
        <taxon>Actinomycetota</taxon>
        <taxon>Actinomycetes</taxon>
        <taxon>Streptosporangiales</taxon>
        <taxon>Streptosporangiaceae</taxon>
        <taxon>Sphaerisporangium</taxon>
    </lineage>
</organism>
<evidence type="ECO:0000256" key="4">
    <source>
        <dbReference type="ARBA" id="ARBA00023136"/>
    </source>
</evidence>
<evidence type="ECO:0000313" key="7">
    <source>
        <dbReference type="EMBL" id="GGL00150.1"/>
    </source>
</evidence>